<keyword evidence="5" id="KW-0276">Fatty acid metabolism</keyword>
<dbReference type="OrthoDB" id="434092at2759"/>
<dbReference type="AlphaFoldDB" id="A0A4Y2JJG1"/>
<keyword evidence="2" id="KW-0444">Lipid biosynthesis</keyword>
<dbReference type="InterPro" id="IPR002076">
    <property type="entry name" value="ELO_fam"/>
</dbReference>
<dbReference type="Proteomes" id="UP000499080">
    <property type="component" value="Unassembled WGS sequence"/>
</dbReference>
<keyword evidence="3" id="KW-0808">Transferase</keyword>
<evidence type="ECO:0000256" key="10">
    <source>
        <dbReference type="SAM" id="Phobius"/>
    </source>
</evidence>
<dbReference type="Pfam" id="PF01151">
    <property type="entry name" value="ELO"/>
    <property type="match status" value="1"/>
</dbReference>
<dbReference type="EMBL" id="BGPR01003527">
    <property type="protein sequence ID" value="GBM89256.1"/>
    <property type="molecule type" value="Genomic_DNA"/>
</dbReference>
<evidence type="ECO:0000256" key="6">
    <source>
        <dbReference type="ARBA" id="ARBA00022989"/>
    </source>
</evidence>
<dbReference type="GO" id="GO:0006633">
    <property type="term" value="P:fatty acid biosynthetic process"/>
    <property type="evidence" value="ECO:0007669"/>
    <property type="project" value="UniProtKB-KW"/>
</dbReference>
<evidence type="ECO:0000256" key="2">
    <source>
        <dbReference type="ARBA" id="ARBA00022516"/>
    </source>
</evidence>
<name>A0A4Y2JJG1_ARAVE</name>
<evidence type="ECO:0000256" key="1">
    <source>
        <dbReference type="ARBA" id="ARBA00004141"/>
    </source>
</evidence>
<organism evidence="11 12">
    <name type="scientific">Araneus ventricosus</name>
    <name type="common">Orbweaver spider</name>
    <name type="synonym">Epeira ventricosa</name>
    <dbReference type="NCBI Taxonomy" id="182803"/>
    <lineage>
        <taxon>Eukaryota</taxon>
        <taxon>Metazoa</taxon>
        <taxon>Ecdysozoa</taxon>
        <taxon>Arthropoda</taxon>
        <taxon>Chelicerata</taxon>
        <taxon>Arachnida</taxon>
        <taxon>Araneae</taxon>
        <taxon>Araneomorphae</taxon>
        <taxon>Entelegynae</taxon>
        <taxon>Araneoidea</taxon>
        <taxon>Araneidae</taxon>
        <taxon>Araneus</taxon>
    </lineage>
</organism>
<evidence type="ECO:0000256" key="4">
    <source>
        <dbReference type="ARBA" id="ARBA00022692"/>
    </source>
</evidence>
<protein>
    <submittedName>
        <fullName evidence="11">Uncharacterized protein</fullName>
    </submittedName>
</protein>
<keyword evidence="8 10" id="KW-0472">Membrane</keyword>
<comment type="caution">
    <text evidence="11">The sequence shown here is derived from an EMBL/GenBank/DDBJ whole genome shotgun (WGS) entry which is preliminary data.</text>
</comment>
<keyword evidence="7" id="KW-0443">Lipid metabolism</keyword>
<evidence type="ECO:0000256" key="8">
    <source>
        <dbReference type="ARBA" id="ARBA00023136"/>
    </source>
</evidence>
<evidence type="ECO:0000313" key="12">
    <source>
        <dbReference type="Proteomes" id="UP000499080"/>
    </source>
</evidence>
<proteinExistence type="predicted"/>
<keyword evidence="6 10" id="KW-1133">Transmembrane helix</keyword>
<evidence type="ECO:0000313" key="11">
    <source>
        <dbReference type="EMBL" id="GBM89256.1"/>
    </source>
</evidence>
<accession>A0A4Y2JJG1</accession>
<evidence type="ECO:0000256" key="7">
    <source>
        <dbReference type="ARBA" id="ARBA00023098"/>
    </source>
</evidence>
<keyword evidence="12" id="KW-1185">Reference proteome</keyword>
<evidence type="ECO:0000256" key="5">
    <source>
        <dbReference type="ARBA" id="ARBA00022832"/>
    </source>
</evidence>
<keyword evidence="4 10" id="KW-0812">Transmembrane</keyword>
<keyword evidence="9" id="KW-0275">Fatty acid biosynthesis</keyword>
<comment type="subcellular location">
    <subcellularLocation>
        <location evidence="1">Membrane</location>
        <topology evidence="1">Multi-pass membrane protein</topology>
    </subcellularLocation>
</comment>
<dbReference type="GO" id="GO:0009922">
    <property type="term" value="F:fatty acid elongase activity"/>
    <property type="evidence" value="ECO:0007669"/>
    <property type="project" value="InterPro"/>
</dbReference>
<sequence length="132" mass="15469">MSVATKRFKKLVLRGWMLIRGYNTILPMVNSFVHVWMYFYYGLSSLGPEIQKYLGWKKYLTSLHLAFADDLALVSTGRVREEWENNTDKALNDIANKLRDLKLDLSVDKCQVHAFRSNVHYRKSVLIKIPFL</sequence>
<feature type="transmembrane region" description="Helical" evidence="10">
    <location>
        <begin position="21"/>
        <end position="41"/>
    </location>
</feature>
<evidence type="ECO:0000256" key="3">
    <source>
        <dbReference type="ARBA" id="ARBA00022679"/>
    </source>
</evidence>
<dbReference type="GO" id="GO:0016020">
    <property type="term" value="C:membrane"/>
    <property type="evidence" value="ECO:0007669"/>
    <property type="project" value="UniProtKB-SubCell"/>
</dbReference>
<evidence type="ECO:0000256" key="9">
    <source>
        <dbReference type="ARBA" id="ARBA00023160"/>
    </source>
</evidence>
<reference evidence="11 12" key="1">
    <citation type="journal article" date="2019" name="Sci. Rep.">
        <title>Orb-weaving spider Araneus ventricosus genome elucidates the spidroin gene catalogue.</title>
        <authorList>
            <person name="Kono N."/>
            <person name="Nakamura H."/>
            <person name="Ohtoshi R."/>
            <person name="Moran D.A.P."/>
            <person name="Shinohara A."/>
            <person name="Yoshida Y."/>
            <person name="Fujiwara M."/>
            <person name="Mori M."/>
            <person name="Tomita M."/>
            <person name="Arakawa K."/>
        </authorList>
    </citation>
    <scope>NUCLEOTIDE SEQUENCE [LARGE SCALE GENOMIC DNA]</scope>
</reference>
<gene>
    <name evidence="11" type="ORF">AVEN_180409_1</name>
</gene>